<proteinExistence type="predicted"/>
<accession>A0A0E9RR00</accession>
<reference evidence="1" key="2">
    <citation type="journal article" date="2015" name="Fish Shellfish Immunol.">
        <title>Early steps in the European eel (Anguilla anguilla)-Vibrio vulnificus interaction in the gills: Role of the RtxA13 toxin.</title>
        <authorList>
            <person name="Callol A."/>
            <person name="Pajuelo D."/>
            <person name="Ebbesson L."/>
            <person name="Teles M."/>
            <person name="MacKenzie S."/>
            <person name="Amaro C."/>
        </authorList>
    </citation>
    <scope>NUCLEOTIDE SEQUENCE</scope>
</reference>
<reference evidence="1" key="1">
    <citation type="submission" date="2014-11" db="EMBL/GenBank/DDBJ databases">
        <authorList>
            <person name="Amaro Gonzalez C."/>
        </authorList>
    </citation>
    <scope>NUCLEOTIDE SEQUENCE</scope>
</reference>
<evidence type="ECO:0000313" key="1">
    <source>
        <dbReference type="EMBL" id="JAH31227.1"/>
    </source>
</evidence>
<dbReference type="EMBL" id="GBXM01077350">
    <property type="protein sequence ID" value="JAH31227.1"/>
    <property type="molecule type" value="Transcribed_RNA"/>
</dbReference>
<protein>
    <submittedName>
        <fullName evidence="1">Uncharacterized protein</fullName>
    </submittedName>
</protein>
<name>A0A0E9RR00_ANGAN</name>
<sequence length="68" mass="8069">MSVKSQIGSRSLNNYHPLINGMSGVLFKKTYDLQRRDLMRREQFNSQLVYLTFQFTVQTRGCRVHLFL</sequence>
<organism evidence="1">
    <name type="scientific">Anguilla anguilla</name>
    <name type="common">European freshwater eel</name>
    <name type="synonym">Muraena anguilla</name>
    <dbReference type="NCBI Taxonomy" id="7936"/>
    <lineage>
        <taxon>Eukaryota</taxon>
        <taxon>Metazoa</taxon>
        <taxon>Chordata</taxon>
        <taxon>Craniata</taxon>
        <taxon>Vertebrata</taxon>
        <taxon>Euteleostomi</taxon>
        <taxon>Actinopterygii</taxon>
        <taxon>Neopterygii</taxon>
        <taxon>Teleostei</taxon>
        <taxon>Anguilliformes</taxon>
        <taxon>Anguillidae</taxon>
        <taxon>Anguilla</taxon>
    </lineage>
</organism>
<dbReference type="AlphaFoldDB" id="A0A0E9RR00"/>